<reference evidence="3" key="1">
    <citation type="submission" date="2020-06" db="EMBL/GenBank/DDBJ databases">
        <authorList>
            <consortium name="Plant Systems Biology data submission"/>
        </authorList>
    </citation>
    <scope>NUCLEOTIDE SEQUENCE</scope>
    <source>
        <strain evidence="3">D6</strain>
    </source>
</reference>
<feature type="chain" id="PRO_5040176076" evidence="2">
    <location>
        <begin position="22"/>
        <end position="101"/>
    </location>
</feature>
<gene>
    <name evidence="3" type="ORF">SEMRO_891_G216840.1</name>
</gene>
<feature type="signal peptide" evidence="2">
    <location>
        <begin position="1"/>
        <end position="21"/>
    </location>
</feature>
<dbReference type="OrthoDB" id="196936at2759"/>
<keyword evidence="1" id="KW-0472">Membrane</keyword>
<organism evidence="3 4">
    <name type="scientific">Seminavis robusta</name>
    <dbReference type="NCBI Taxonomy" id="568900"/>
    <lineage>
        <taxon>Eukaryota</taxon>
        <taxon>Sar</taxon>
        <taxon>Stramenopiles</taxon>
        <taxon>Ochrophyta</taxon>
        <taxon>Bacillariophyta</taxon>
        <taxon>Bacillariophyceae</taxon>
        <taxon>Bacillariophycidae</taxon>
        <taxon>Naviculales</taxon>
        <taxon>Naviculaceae</taxon>
        <taxon>Seminavis</taxon>
    </lineage>
</organism>
<keyword evidence="4" id="KW-1185">Reference proteome</keyword>
<proteinExistence type="predicted"/>
<keyword evidence="3" id="KW-0648">Protein biosynthesis</keyword>
<sequence length="101" mass="11481">MISRVLYFALAFLALACSASAFVPAKPQVVAFQARATATFAKKPQEDLSFIESRDMTREEMQALNKKNEDIMNMELQMMTIFSLVISLPILYLCWVAFFSE</sequence>
<keyword evidence="1" id="KW-1133">Transmembrane helix</keyword>
<accession>A0A9N8HMA6</accession>
<evidence type="ECO:0000313" key="4">
    <source>
        <dbReference type="Proteomes" id="UP001153069"/>
    </source>
</evidence>
<evidence type="ECO:0000313" key="3">
    <source>
        <dbReference type="EMBL" id="CAB9517917.1"/>
    </source>
</evidence>
<keyword evidence="1" id="KW-0812">Transmembrane</keyword>
<keyword evidence="3" id="KW-0251">Elongation factor</keyword>
<evidence type="ECO:0000256" key="1">
    <source>
        <dbReference type="SAM" id="Phobius"/>
    </source>
</evidence>
<dbReference type="AlphaFoldDB" id="A0A9N8HMA6"/>
<dbReference type="EMBL" id="CAICTM010000889">
    <property type="protein sequence ID" value="CAB9517917.1"/>
    <property type="molecule type" value="Genomic_DNA"/>
</dbReference>
<comment type="caution">
    <text evidence="3">The sequence shown here is derived from an EMBL/GenBank/DDBJ whole genome shotgun (WGS) entry which is preliminary data.</text>
</comment>
<name>A0A9N8HMA6_9STRA</name>
<feature type="transmembrane region" description="Helical" evidence="1">
    <location>
        <begin position="76"/>
        <end position="99"/>
    </location>
</feature>
<keyword evidence="2" id="KW-0732">Signal</keyword>
<dbReference type="PROSITE" id="PS51257">
    <property type="entry name" value="PROKAR_LIPOPROTEIN"/>
    <property type="match status" value="1"/>
</dbReference>
<dbReference type="Proteomes" id="UP001153069">
    <property type="component" value="Unassembled WGS sequence"/>
</dbReference>
<dbReference type="GO" id="GO:0003746">
    <property type="term" value="F:translation elongation factor activity"/>
    <property type="evidence" value="ECO:0007669"/>
    <property type="project" value="UniProtKB-KW"/>
</dbReference>
<protein>
    <submittedName>
        <fullName evidence="3">Elongation factor</fullName>
    </submittedName>
</protein>
<evidence type="ECO:0000256" key="2">
    <source>
        <dbReference type="SAM" id="SignalP"/>
    </source>
</evidence>